<keyword evidence="3" id="KW-1185">Reference proteome</keyword>
<feature type="compositionally biased region" description="Basic residues" evidence="1">
    <location>
        <begin position="1"/>
        <end position="11"/>
    </location>
</feature>
<evidence type="ECO:0000313" key="3">
    <source>
        <dbReference type="Proteomes" id="UP001066276"/>
    </source>
</evidence>
<name>A0AAV7VKN7_PLEWA</name>
<proteinExistence type="predicted"/>
<evidence type="ECO:0000313" key="2">
    <source>
        <dbReference type="EMBL" id="KAJ1202190.1"/>
    </source>
</evidence>
<reference evidence="2" key="1">
    <citation type="journal article" date="2022" name="bioRxiv">
        <title>Sequencing and chromosome-scale assembly of the giantPleurodeles waltlgenome.</title>
        <authorList>
            <person name="Brown T."/>
            <person name="Elewa A."/>
            <person name="Iarovenko S."/>
            <person name="Subramanian E."/>
            <person name="Araus A.J."/>
            <person name="Petzold A."/>
            <person name="Susuki M."/>
            <person name="Suzuki K.-i.T."/>
            <person name="Hayashi T."/>
            <person name="Toyoda A."/>
            <person name="Oliveira C."/>
            <person name="Osipova E."/>
            <person name="Leigh N.D."/>
            <person name="Simon A."/>
            <person name="Yun M.H."/>
        </authorList>
    </citation>
    <scope>NUCLEOTIDE SEQUENCE</scope>
    <source>
        <strain evidence="2">20211129_DDA</strain>
        <tissue evidence="2">Liver</tissue>
    </source>
</reference>
<accession>A0AAV7VKN7</accession>
<feature type="region of interest" description="Disordered" evidence="1">
    <location>
        <begin position="1"/>
        <end position="79"/>
    </location>
</feature>
<comment type="caution">
    <text evidence="2">The sequence shown here is derived from an EMBL/GenBank/DDBJ whole genome shotgun (WGS) entry which is preliminary data.</text>
</comment>
<evidence type="ECO:0000256" key="1">
    <source>
        <dbReference type="SAM" id="MobiDB-lite"/>
    </source>
</evidence>
<organism evidence="2 3">
    <name type="scientific">Pleurodeles waltl</name>
    <name type="common">Iberian ribbed newt</name>
    <dbReference type="NCBI Taxonomy" id="8319"/>
    <lineage>
        <taxon>Eukaryota</taxon>
        <taxon>Metazoa</taxon>
        <taxon>Chordata</taxon>
        <taxon>Craniata</taxon>
        <taxon>Vertebrata</taxon>
        <taxon>Euteleostomi</taxon>
        <taxon>Amphibia</taxon>
        <taxon>Batrachia</taxon>
        <taxon>Caudata</taxon>
        <taxon>Salamandroidea</taxon>
        <taxon>Salamandridae</taxon>
        <taxon>Pleurodelinae</taxon>
        <taxon>Pleurodeles</taxon>
    </lineage>
</organism>
<dbReference type="AlphaFoldDB" id="A0AAV7VKN7"/>
<dbReference type="EMBL" id="JANPWB010000003">
    <property type="protein sequence ID" value="KAJ1202190.1"/>
    <property type="molecule type" value="Genomic_DNA"/>
</dbReference>
<protein>
    <submittedName>
        <fullName evidence="2">Uncharacterized protein</fullName>
    </submittedName>
</protein>
<dbReference type="Proteomes" id="UP001066276">
    <property type="component" value="Chromosome 2_1"/>
</dbReference>
<feature type="region of interest" description="Disordered" evidence="1">
    <location>
        <begin position="96"/>
        <end position="159"/>
    </location>
</feature>
<feature type="compositionally biased region" description="Basic and acidic residues" evidence="1">
    <location>
        <begin position="137"/>
        <end position="159"/>
    </location>
</feature>
<sequence length="159" mass="17183">MGRRYLGRTRRTPGASKKRDTPDLEVLQTESNPVLLPGDGRQKQPLCAVTWIQREEKDDSGESNAGTGRRNLGKAANREGIENYDRGILVDSRVETSGEELGVSTSTAGHRRGPGGTKPKLQPRSGKSVAIAGVWDTHTRNREVEGTKEGGSKDSTTEG</sequence>
<gene>
    <name evidence="2" type="ORF">NDU88_005991</name>
</gene>